<dbReference type="STRING" id="1797533.A2731_02825"/>
<proteinExistence type="predicted"/>
<protein>
    <recommendedName>
        <fullName evidence="5">Cell division protein FtsL</fullName>
    </recommendedName>
</protein>
<dbReference type="Proteomes" id="UP000176241">
    <property type="component" value="Unassembled WGS sequence"/>
</dbReference>
<dbReference type="InterPro" id="IPR007060">
    <property type="entry name" value="FtsL/DivIC"/>
</dbReference>
<keyword evidence="2" id="KW-0812">Transmembrane</keyword>
<evidence type="ECO:0000313" key="4">
    <source>
        <dbReference type="Proteomes" id="UP000176241"/>
    </source>
</evidence>
<dbReference type="Pfam" id="PF04977">
    <property type="entry name" value="DivIC"/>
    <property type="match status" value="1"/>
</dbReference>
<feature type="coiled-coil region" evidence="1">
    <location>
        <begin position="40"/>
        <end position="67"/>
    </location>
</feature>
<name>A0A1G1XWZ4_9BACT</name>
<accession>A0A1G1XWZ4</accession>
<evidence type="ECO:0000313" key="3">
    <source>
        <dbReference type="EMBL" id="OGY44106.1"/>
    </source>
</evidence>
<dbReference type="AlphaFoldDB" id="A0A1G1XWZ4"/>
<feature type="transmembrane region" description="Helical" evidence="2">
    <location>
        <begin position="12"/>
        <end position="34"/>
    </location>
</feature>
<keyword evidence="1" id="KW-0175">Coiled coil</keyword>
<evidence type="ECO:0008006" key="5">
    <source>
        <dbReference type="Google" id="ProtNLM"/>
    </source>
</evidence>
<keyword evidence="2" id="KW-1133">Transmembrane helix</keyword>
<comment type="caution">
    <text evidence="3">The sequence shown here is derived from an EMBL/GenBank/DDBJ whole genome shotgun (WGS) entry which is preliminary data.</text>
</comment>
<keyword evidence="2" id="KW-0472">Membrane</keyword>
<evidence type="ECO:0000256" key="1">
    <source>
        <dbReference type="SAM" id="Coils"/>
    </source>
</evidence>
<gene>
    <name evidence="3" type="ORF">A2731_02825</name>
</gene>
<sequence>MRKDQLSTIRKILSSKLTLLLGIIILGLIAVSFIKSWNRSREVNQEVKGLEQKIQTLQKDNLELSELIKYLNSTAYIEEKARTDLGLKKEGEKTVIIPELNIDNLNSNLDSKNQLEQKSDLIPNPKKWWHYFFSKK</sequence>
<reference evidence="3 4" key="1">
    <citation type="journal article" date="2016" name="Nat. Commun.">
        <title>Thousands of microbial genomes shed light on interconnected biogeochemical processes in an aquifer system.</title>
        <authorList>
            <person name="Anantharaman K."/>
            <person name="Brown C.T."/>
            <person name="Hug L.A."/>
            <person name="Sharon I."/>
            <person name="Castelle C.J."/>
            <person name="Probst A.J."/>
            <person name="Thomas B.C."/>
            <person name="Singh A."/>
            <person name="Wilkins M.J."/>
            <person name="Karaoz U."/>
            <person name="Brodie E.L."/>
            <person name="Williams K.H."/>
            <person name="Hubbard S.S."/>
            <person name="Banfield J.F."/>
        </authorList>
    </citation>
    <scope>NUCLEOTIDE SEQUENCE [LARGE SCALE GENOMIC DNA]</scope>
</reference>
<evidence type="ECO:0000256" key="2">
    <source>
        <dbReference type="SAM" id="Phobius"/>
    </source>
</evidence>
<organism evidence="3 4">
    <name type="scientific">Candidatus Buchananbacteria bacterium RIFCSPHIGHO2_01_FULL_39_8</name>
    <dbReference type="NCBI Taxonomy" id="1797533"/>
    <lineage>
        <taxon>Bacteria</taxon>
        <taxon>Candidatus Buchananiibacteriota</taxon>
    </lineage>
</organism>
<dbReference type="EMBL" id="MHIC01000034">
    <property type="protein sequence ID" value="OGY44106.1"/>
    <property type="molecule type" value="Genomic_DNA"/>
</dbReference>